<evidence type="ECO:0000313" key="1">
    <source>
        <dbReference type="EMBL" id="RJF90440.1"/>
    </source>
</evidence>
<evidence type="ECO:0000313" key="2">
    <source>
        <dbReference type="Proteomes" id="UP000286100"/>
    </source>
</evidence>
<proteinExistence type="predicted"/>
<protein>
    <submittedName>
        <fullName evidence="1">Uncharacterized protein</fullName>
    </submittedName>
</protein>
<keyword evidence="2" id="KW-1185">Reference proteome</keyword>
<comment type="caution">
    <text evidence="1">The sequence shown here is derived from an EMBL/GenBank/DDBJ whole genome shotgun (WGS) entry which is preliminary data.</text>
</comment>
<organism evidence="1 2">
    <name type="scientific">Sphingomonas cavernae</name>
    <dbReference type="NCBI Taxonomy" id="2320861"/>
    <lineage>
        <taxon>Bacteria</taxon>
        <taxon>Pseudomonadati</taxon>
        <taxon>Pseudomonadota</taxon>
        <taxon>Alphaproteobacteria</taxon>
        <taxon>Sphingomonadales</taxon>
        <taxon>Sphingomonadaceae</taxon>
        <taxon>Sphingomonas</taxon>
    </lineage>
</organism>
<dbReference type="EMBL" id="QYUM01000003">
    <property type="protein sequence ID" value="RJF90440.1"/>
    <property type="molecule type" value="Genomic_DNA"/>
</dbReference>
<reference evidence="1 2" key="1">
    <citation type="submission" date="2018-09" db="EMBL/GenBank/DDBJ databases">
        <authorList>
            <person name="Zhu H."/>
        </authorList>
    </citation>
    <scope>NUCLEOTIDE SEQUENCE [LARGE SCALE GENOMIC DNA]</scope>
    <source>
        <strain evidence="1 2">K2R01-6</strain>
    </source>
</reference>
<sequence length="155" mass="16615">MEAQGNILRYPLAIGARSTEFAQDDAAAVIKGMSDRADAVIESDWKELIGPCATAYPAPAGTPRLPDDPYQAALGCEALGRFMRAALASDGRYEEVMAGYNKLETSLDSKLAPLLAKHGKSSTEAAQTEKRKAMTAFAKLGRPDQVMEACVARYT</sequence>
<dbReference type="Proteomes" id="UP000286100">
    <property type="component" value="Unassembled WGS sequence"/>
</dbReference>
<gene>
    <name evidence="1" type="ORF">D3876_09355</name>
</gene>
<name>A0A418WKA3_9SPHN</name>
<accession>A0A418WKA3</accession>
<dbReference type="AlphaFoldDB" id="A0A418WKA3"/>